<proteinExistence type="predicted"/>
<dbReference type="EMBL" id="ASHM01074180">
    <property type="protein sequence ID" value="PNX56266.1"/>
    <property type="molecule type" value="Genomic_DNA"/>
</dbReference>
<comment type="caution">
    <text evidence="1">The sequence shown here is derived from an EMBL/GenBank/DDBJ whole genome shotgun (WGS) entry which is preliminary data.</text>
</comment>
<name>A0A2K3JQH1_TRIPR</name>
<reference evidence="1 2" key="1">
    <citation type="journal article" date="2014" name="Am. J. Bot.">
        <title>Genome assembly and annotation for red clover (Trifolium pratense; Fabaceae).</title>
        <authorList>
            <person name="Istvanek J."/>
            <person name="Jaros M."/>
            <person name="Krenek A."/>
            <person name="Repkova J."/>
        </authorList>
    </citation>
    <scope>NUCLEOTIDE SEQUENCE [LARGE SCALE GENOMIC DNA]</scope>
    <source>
        <strain evidence="2">cv. Tatra</strain>
        <tissue evidence="1">Young leaves</tissue>
    </source>
</reference>
<evidence type="ECO:0000313" key="2">
    <source>
        <dbReference type="Proteomes" id="UP000236291"/>
    </source>
</evidence>
<organism evidence="1 2">
    <name type="scientific">Trifolium pratense</name>
    <name type="common">Red clover</name>
    <dbReference type="NCBI Taxonomy" id="57577"/>
    <lineage>
        <taxon>Eukaryota</taxon>
        <taxon>Viridiplantae</taxon>
        <taxon>Streptophyta</taxon>
        <taxon>Embryophyta</taxon>
        <taxon>Tracheophyta</taxon>
        <taxon>Spermatophyta</taxon>
        <taxon>Magnoliopsida</taxon>
        <taxon>eudicotyledons</taxon>
        <taxon>Gunneridae</taxon>
        <taxon>Pentapetalae</taxon>
        <taxon>rosids</taxon>
        <taxon>fabids</taxon>
        <taxon>Fabales</taxon>
        <taxon>Fabaceae</taxon>
        <taxon>Papilionoideae</taxon>
        <taxon>50 kb inversion clade</taxon>
        <taxon>NPAAA clade</taxon>
        <taxon>Hologalegina</taxon>
        <taxon>IRL clade</taxon>
        <taxon>Trifolieae</taxon>
        <taxon>Trifolium</taxon>
    </lineage>
</organism>
<accession>A0A2K3JQH1</accession>
<dbReference type="AlphaFoldDB" id="A0A2K3JQH1"/>
<protein>
    <submittedName>
        <fullName evidence="1">Uncharacterized protein</fullName>
    </submittedName>
</protein>
<evidence type="ECO:0000313" key="1">
    <source>
        <dbReference type="EMBL" id="PNX56266.1"/>
    </source>
</evidence>
<dbReference type="Proteomes" id="UP000236291">
    <property type="component" value="Unassembled WGS sequence"/>
</dbReference>
<sequence>MSDNWQSARMRTSNAWGVVVRIWRMVIVFVFLKEFEEKECDEKVEVMGMFLRRRSFNIAMKKECCVVAI</sequence>
<reference evidence="1 2" key="2">
    <citation type="journal article" date="2017" name="Front. Plant Sci.">
        <title>Gene Classification and Mining of Molecular Markers Useful in Red Clover (Trifolium pratense) Breeding.</title>
        <authorList>
            <person name="Istvanek J."/>
            <person name="Dluhosova J."/>
            <person name="Dluhos P."/>
            <person name="Patkova L."/>
            <person name="Nedelnik J."/>
            <person name="Repkova J."/>
        </authorList>
    </citation>
    <scope>NUCLEOTIDE SEQUENCE [LARGE SCALE GENOMIC DNA]</scope>
    <source>
        <strain evidence="2">cv. Tatra</strain>
        <tissue evidence="1">Young leaves</tissue>
    </source>
</reference>
<gene>
    <name evidence="1" type="ORF">L195_g049792</name>
</gene>